<reference evidence="2" key="1">
    <citation type="journal article" date="2013" name="New Phytol.">
        <title>Comparative genomic and transcriptomic analyses reveal the hemibiotrophic stage shift of Colletotrichum fungi.</title>
        <authorList>
            <person name="Gan P."/>
            <person name="Ikeda K."/>
            <person name="Irieda H."/>
            <person name="Narusaka M."/>
            <person name="O'Connell R.J."/>
            <person name="Narusaka Y."/>
            <person name="Takano Y."/>
            <person name="Kubo Y."/>
            <person name="Shirasu K."/>
        </authorList>
    </citation>
    <scope>NUCLEOTIDE SEQUENCE [LARGE SCALE GENOMIC DNA]</scope>
    <source>
        <strain evidence="2">104-T / ATCC 96160 / CBS 514.97 / LARS 414 / MAFF 240422</strain>
    </source>
</reference>
<protein>
    <submittedName>
        <fullName evidence="1">Uncharacterized protein</fullName>
    </submittedName>
</protein>
<sequence>MAYGGDGSPAIWSASVFTWTQDVFCAVSEACGRAELRAGLPWRLARRGYDGLFASVGSGVVAEDRLMFS</sequence>
<proteinExistence type="predicted"/>
<dbReference type="EMBL" id="AMCV02000040">
    <property type="protein sequence ID" value="TDZ15540.1"/>
    <property type="molecule type" value="Genomic_DNA"/>
</dbReference>
<name>A0A484FB14_COLOR</name>
<dbReference type="Proteomes" id="UP000014480">
    <property type="component" value="Unassembled WGS sequence"/>
</dbReference>
<evidence type="ECO:0000313" key="1">
    <source>
        <dbReference type="EMBL" id="TDZ15540.1"/>
    </source>
</evidence>
<gene>
    <name evidence="1" type="ORF">Cob_v011678</name>
</gene>
<reference evidence="2" key="2">
    <citation type="journal article" date="2019" name="Mol. Plant Microbe Interact.">
        <title>Genome sequence resources for four phytopathogenic fungi from the Colletotrichum orbiculare species complex.</title>
        <authorList>
            <person name="Gan P."/>
            <person name="Tsushima A."/>
            <person name="Narusaka M."/>
            <person name="Narusaka Y."/>
            <person name="Takano Y."/>
            <person name="Kubo Y."/>
            <person name="Shirasu K."/>
        </authorList>
    </citation>
    <scope>GENOME REANNOTATION</scope>
    <source>
        <strain evidence="2">104-T / ATCC 96160 / CBS 514.97 / LARS 414 / MAFF 240422</strain>
    </source>
</reference>
<comment type="caution">
    <text evidence="1">The sequence shown here is derived from an EMBL/GenBank/DDBJ whole genome shotgun (WGS) entry which is preliminary data.</text>
</comment>
<dbReference type="AlphaFoldDB" id="A0A484FB14"/>
<keyword evidence="2" id="KW-1185">Reference proteome</keyword>
<evidence type="ECO:0000313" key="2">
    <source>
        <dbReference type="Proteomes" id="UP000014480"/>
    </source>
</evidence>
<organism evidence="1 2">
    <name type="scientific">Colletotrichum orbiculare (strain 104-T / ATCC 96160 / CBS 514.97 / LARS 414 / MAFF 240422)</name>
    <name type="common">Cucumber anthracnose fungus</name>
    <name type="synonym">Colletotrichum lagenarium</name>
    <dbReference type="NCBI Taxonomy" id="1213857"/>
    <lineage>
        <taxon>Eukaryota</taxon>
        <taxon>Fungi</taxon>
        <taxon>Dikarya</taxon>
        <taxon>Ascomycota</taxon>
        <taxon>Pezizomycotina</taxon>
        <taxon>Sordariomycetes</taxon>
        <taxon>Hypocreomycetidae</taxon>
        <taxon>Glomerellales</taxon>
        <taxon>Glomerellaceae</taxon>
        <taxon>Colletotrichum</taxon>
        <taxon>Colletotrichum orbiculare species complex</taxon>
    </lineage>
</organism>
<accession>A0A484FB14</accession>